<dbReference type="InterPro" id="IPR023214">
    <property type="entry name" value="HAD_sf"/>
</dbReference>
<dbReference type="SUPFAM" id="SSF56784">
    <property type="entry name" value="HAD-like"/>
    <property type="match status" value="1"/>
</dbReference>
<dbReference type="InterPro" id="IPR001666">
    <property type="entry name" value="PI_transfer"/>
</dbReference>
<dbReference type="PANTHER" id="PTHR10658">
    <property type="entry name" value="PHOSPHATIDYLINOSITOL TRANSFER PROTEIN"/>
    <property type="match status" value="1"/>
</dbReference>
<evidence type="ECO:0000256" key="1">
    <source>
        <dbReference type="SAM" id="Coils"/>
    </source>
</evidence>
<dbReference type="CDD" id="cd00303">
    <property type="entry name" value="retropepsin_like"/>
    <property type="match status" value="1"/>
</dbReference>
<feature type="compositionally biased region" description="Basic and acidic residues" evidence="2">
    <location>
        <begin position="134"/>
        <end position="157"/>
    </location>
</feature>
<dbReference type="Pfam" id="PF24695">
    <property type="entry name" value="PITM1-3"/>
    <property type="match status" value="1"/>
</dbReference>
<protein>
    <recommendedName>
        <fullName evidence="3">LNS2/PITP domain-containing protein</fullName>
    </recommendedName>
</protein>
<dbReference type="InterPro" id="IPR036412">
    <property type="entry name" value="HAD-like_sf"/>
</dbReference>
<gene>
    <name evidence="4" type="ORF">niasHT_000250</name>
</gene>
<dbReference type="InterPro" id="IPR021109">
    <property type="entry name" value="Peptidase_aspartic_dom_sf"/>
</dbReference>
<dbReference type="EMBL" id="JBICBT010000275">
    <property type="protein sequence ID" value="KAL3118485.1"/>
    <property type="molecule type" value="Genomic_DNA"/>
</dbReference>
<comment type="caution">
    <text evidence="4">The sequence shown here is derived from an EMBL/GenBank/DDBJ whole genome shotgun (WGS) entry which is preliminary data.</text>
</comment>
<dbReference type="Proteomes" id="UP001620626">
    <property type="component" value="Unassembled WGS sequence"/>
</dbReference>
<keyword evidence="1" id="KW-0175">Coiled coil</keyword>
<feature type="compositionally biased region" description="Polar residues" evidence="2">
    <location>
        <begin position="1"/>
        <end position="13"/>
    </location>
</feature>
<evidence type="ECO:0000313" key="5">
    <source>
        <dbReference type="Proteomes" id="UP001620626"/>
    </source>
</evidence>
<feature type="coiled-coil region" evidence="1">
    <location>
        <begin position="311"/>
        <end position="345"/>
    </location>
</feature>
<accession>A0ABD2LTB9</accession>
<feature type="domain" description="LNS2/PITP" evidence="3">
    <location>
        <begin position="629"/>
        <end position="759"/>
    </location>
</feature>
<dbReference type="Gene3D" id="2.40.70.10">
    <property type="entry name" value="Acid Proteases"/>
    <property type="match status" value="1"/>
</dbReference>
<dbReference type="InterPro" id="IPR011990">
    <property type="entry name" value="TPR-like_helical_dom_sf"/>
</dbReference>
<feature type="compositionally biased region" description="Acidic residues" evidence="2">
    <location>
        <begin position="158"/>
        <end position="168"/>
    </location>
</feature>
<dbReference type="AlphaFoldDB" id="A0ABD2LTB9"/>
<evidence type="ECO:0000259" key="3">
    <source>
        <dbReference type="SMART" id="SM00775"/>
    </source>
</evidence>
<dbReference type="Pfam" id="PF24694">
    <property type="entry name" value="LNS2_PITM1-3"/>
    <property type="match status" value="1"/>
</dbReference>
<reference evidence="4 5" key="1">
    <citation type="submission" date="2024-10" db="EMBL/GenBank/DDBJ databases">
        <authorList>
            <person name="Kim D."/>
        </authorList>
    </citation>
    <scope>NUCLEOTIDE SEQUENCE [LARGE SCALE GENOMIC DNA]</scope>
    <source>
        <strain evidence="4">BH-2024</strain>
    </source>
</reference>
<dbReference type="SMART" id="SM00775">
    <property type="entry name" value="LNS2"/>
    <property type="match status" value="1"/>
</dbReference>
<dbReference type="FunFam" id="3.40.50.1000:FF:000173">
    <property type="entry name" value="Membrane-associated phosphatidylinositol transfer protein 2"/>
    <property type="match status" value="1"/>
</dbReference>
<dbReference type="Gene3D" id="1.25.40.10">
    <property type="entry name" value="Tetratricopeptide repeat domain"/>
    <property type="match status" value="1"/>
</dbReference>
<dbReference type="PANTHER" id="PTHR10658:SF81">
    <property type="entry name" value="PROTEIN RETINAL DEGENERATION B"/>
    <property type="match status" value="1"/>
</dbReference>
<dbReference type="InterPro" id="IPR031315">
    <property type="entry name" value="LNS2/PITP"/>
</dbReference>
<feature type="region of interest" description="Disordered" evidence="2">
    <location>
        <begin position="1"/>
        <end position="32"/>
    </location>
</feature>
<feature type="compositionally biased region" description="Acidic residues" evidence="2">
    <location>
        <begin position="185"/>
        <end position="201"/>
    </location>
</feature>
<feature type="compositionally biased region" description="Basic and acidic residues" evidence="2">
    <location>
        <begin position="14"/>
        <end position="23"/>
    </location>
</feature>
<organism evidence="4 5">
    <name type="scientific">Heterodera trifolii</name>
    <dbReference type="NCBI Taxonomy" id="157864"/>
    <lineage>
        <taxon>Eukaryota</taxon>
        <taxon>Metazoa</taxon>
        <taxon>Ecdysozoa</taxon>
        <taxon>Nematoda</taxon>
        <taxon>Chromadorea</taxon>
        <taxon>Rhabditida</taxon>
        <taxon>Tylenchina</taxon>
        <taxon>Tylenchomorpha</taxon>
        <taxon>Tylenchoidea</taxon>
        <taxon>Heteroderidae</taxon>
        <taxon>Heteroderinae</taxon>
        <taxon>Heterodera</taxon>
    </lineage>
</organism>
<evidence type="ECO:0000313" key="4">
    <source>
        <dbReference type="EMBL" id="KAL3118485.1"/>
    </source>
</evidence>
<evidence type="ECO:0000256" key="2">
    <source>
        <dbReference type="SAM" id="MobiDB-lite"/>
    </source>
</evidence>
<proteinExistence type="predicted"/>
<sequence>MEQTTENATSKQITDLEMHEVEQGSRSLSDNQEAYTKNMDILDKMLAKGHKLILAQSFNDASVVLRKAAQFSSKYFGDFAPQSFLPHFNYGKALIEIARLESLPIKPPVDGIDETVVKDEEQSEELQSNGGTGKEQKEEDQQKTEEQMEKTEEKGGEEGTDESAEERDGEQNEAEKGDNGKEVVLEADDGEAEKDGDEDDGQIAWESLEVARKICENQMKSDHAKLWTERKSDVLVALGDCMTVSENFQLALKEFMSALEILKELFGEADRRTAEVYFWVGRTHKLIAAQHFESGKKVLMAVIAAKERELEEKGEETCESLSLEIEELKDTVKGVEEKVQDAFDLVVQRGKRDEAMKAMLQPLLMQSTSANGNTPLEVNDVTGMLKRKAVKRHARGVKVSRRRTPSPHAPGIQQLLYMRFVYLDGKINFKRCFMLVDLASHVSLLSPEFWDRQIPHDGASYDGELIRNITGVNGDENKTSGRVNNVTVEIGTFRGVFHFDVLGGKGRNGRDNHATLGLDFLLSYVLRVNCQKQTVTLHGNHKAHWLTEAEANHIIAQQISNLNVLVYVLPSGGEWFLKGVETTDKNGRLSIDLGRSLPIGIHNVRLIVQGDHTYLSVNIAVVPPGTPVVVFSIDGSLTASVSVTGRDPRLRPGAVDVVRFWQQQGFLIIYLTARPDMQQRLVSAWLATHNFPQGLLFFTPSLSTEPLRQKTQHIKHLLDMGICIHAAYGSAKDIPVYSNAGLDSERIFKVGGHRRRGCVSLDDGYCYHLHDLHSGKIGIPRPFGGGENPVGSPSARDQWHNPSEQQKFFAGGRHQSPIQRTLSFGPRMGRYTTKKISQISNISSAH</sequence>
<feature type="compositionally biased region" description="Basic and acidic residues" evidence="2">
    <location>
        <begin position="169"/>
        <end position="184"/>
    </location>
</feature>
<name>A0ABD2LTB9_9BILA</name>
<feature type="region of interest" description="Disordered" evidence="2">
    <location>
        <begin position="118"/>
        <end position="201"/>
    </location>
</feature>
<keyword evidence="5" id="KW-1185">Reference proteome</keyword>
<dbReference type="Gene3D" id="3.40.50.1000">
    <property type="entry name" value="HAD superfamily/HAD-like"/>
    <property type="match status" value="1"/>
</dbReference>